<protein>
    <submittedName>
        <fullName evidence="1">Uncharacterized protein</fullName>
    </submittedName>
</protein>
<dbReference type="RefSeq" id="WP_012623202.1">
    <property type="nucleotide sequence ID" value="NC_011879.1"/>
</dbReference>
<evidence type="ECO:0000313" key="1">
    <source>
        <dbReference type="EMBL" id="ACL42185.1"/>
    </source>
</evidence>
<evidence type="ECO:0000313" key="2">
    <source>
        <dbReference type="Proteomes" id="UP000002505"/>
    </source>
</evidence>
<dbReference type="OrthoDB" id="5141690at2"/>
<geneLocation type="plasmid" evidence="1 2">
    <name>pACHL01</name>
</geneLocation>
<gene>
    <name evidence="1" type="ordered locus">Achl_4234</name>
</gene>
<dbReference type="KEGG" id="ach:Achl_4234"/>
<dbReference type="Proteomes" id="UP000002505">
    <property type="component" value="Plasmid pACHL01"/>
</dbReference>
<reference evidence="1" key="1">
    <citation type="submission" date="2009-01" db="EMBL/GenBank/DDBJ databases">
        <title>Complete sequence of plasmid1 of Arthrobacter chlorophenolicus A6.</title>
        <authorList>
            <consortium name="US DOE Joint Genome Institute"/>
            <person name="Lucas S."/>
            <person name="Copeland A."/>
            <person name="Lapidus A."/>
            <person name="Glavina del Rio T."/>
            <person name="Tice H."/>
            <person name="Bruce D."/>
            <person name="Goodwin L."/>
            <person name="Pitluck S."/>
            <person name="Goltsman E."/>
            <person name="Clum A."/>
            <person name="Larimer F."/>
            <person name="Land M."/>
            <person name="Hauser L."/>
            <person name="Kyrpides N."/>
            <person name="Mikhailova N."/>
            <person name="Jansson J."/>
            <person name="Richardson P."/>
        </authorList>
    </citation>
    <scope>NUCLEOTIDE SEQUENCE [LARGE SCALE GENOMIC DNA]</scope>
    <source>
        <strain evidence="1">A6</strain>
        <plasmid evidence="1">pACHL01</plasmid>
    </source>
</reference>
<organism evidence="1 2">
    <name type="scientific">Pseudarthrobacter chlorophenolicus (strain ATCC 700700 / DSM 12829 / CIP 107037 / JCM 12360 / KCTC 9906 / NCIMB 13794 / A6)</name>
    <name type="common">Arthrobacter chlorophenolicus</name>
    <dbReference type="NCBI Taxonomy" id="452863"/>
    <lineage>
        <taxon>Bacteria</taxon>
        <taxon>Bacillati</taxon>
        <taxon>Actinomycetota</taxon>
        <taxon>Actinomycetes</taxon>
        <taxon>Micrococcales</taxon>
        <taxon>Micrococcaceae</taxon>
        <taxon>Pseudarthrobacter</taxon>
    </lineage>
</organism>
<dbReference type="EMBL" id="CP001342">
    <property type="protein sequence ID" value="ACL42185.1"/>
    <property type="molecule type" value="Genomic_DNA"/>
</dbReference>
<proteinExistence type="predicted"/>
<keyword evidence="2" id="KW-1185">Reference proteome</keyword>
<name>B8HID8_PSECP</name>
<dbReference type="AlphaFoldDB" id="B8HID8"/>
<dbReference type="HOGENOM" id="CLU_1575287_0_0_11"/>
<accession>B8HID8</accession>
<sequence length="169" mass="19590">MGASAGNEEKVVSDWLRDALESVHRKQPELWQWGVGERARVGQIFRALYETDPFLGGWDIDLEWNREGAHGGPKRQPENSSGYGTPDIAVHHRGKKGTEHNLLIVEFKNVHSHGRTNYRDRRKVRWWMEEFSYRFGAVIALGPSLQRFRPAGTWLTLDEHGKPIERPWH</sequence>
<keyword evidence="1" id="KW-0614">Plasmid</keyword>